<keyword evidence="2" id="KW-1185">Reference proteome</keyword>
<dbReference type="InterPro" id="IPR011664">
    <property type="entry name" value="Abi_system_AbiD/AbiF-like"/>
</dbReference>
<reference evidence="1 2" key="1">
    <citation type="submission" date="2017-04" db="EMBL/GenBank/DDBJ databases">
        <title>Complete genome sequence of Flavobacterium kingsejong AJ004.</title>
        <authorList>
            <person name="Lee P.C."/>
        </authorList>
    </citation>
    <scope>NUCLEOTIDE SEQUENCE [LARGE SCALE GENOMIC DNA]</scope>
    <source>
        <strain evidence="1 2">AJ004</strain>
    </source>
</reference>
<organism evidence="1 2">
    <name type="scientific">Flavobacterium kingsejongi</name>
    <dbReference type="NCBI Taxonomy" id="1678728"/>
    <lineage>
        <taxon>Bacteria</taxon>
        <taxon>Pseudomonadati</taxon>
        <taxon>Bacteroidota</taxon>
        <taxon>Flavobacteriia</taxon>
        <taxon>Flavobacteriales</taxon>
        <taxon>Flavobacteriaceae</taxon>
        <taxon>Flavobacterium</taxon>
    </lineage>
</organism>
<gene>
    <name evidence="1" type="ORF">FK004_05685</name>
</gene>
<dbReference type="EMBL" id="CP020919">
    <property type="protein sequence ID" value="AWG24755.1"/>
    <property type="molecule type" value="Genomic_DNA"/>
</dbReference>
<proteinExistence type="predicted"/>
<dbReference type="Pfam" id="PF07751">
    <property type="entry name" value="Abi_2"/>
    <property type="match status" value="1"/>
</dbReference>
<dbReference type="KEGG" id="fki:FK004_05685"/>
<sequence>MGIKATTVEEQIQKLIGRGMVFENGQEIEKAKEILLDIGYYRLGFYWNPFEIDKKHNFANGTKFSDVVCLYYLDVDLKNILNKALNRIEINLRTQIIYHVSNNYSDNPTWFASKKVMVSKFVDEFPLKSYTEKFKGSNKPIKRHHSNYPNDIYAPAWKTLEFLTFGSIYTIYYSLRDPVLKGEIANYYGIKKIKVFENFYNTIVFIRNICAHSGILYDSNTPKEIETTPLIKFNNNNRHSLDSSIKVILYFLERISPSRKKIIEDEIITLFDAYDHNPKIQKIIIEKIGYLKK</sequence>
<evidence type="ECO:0000313" key="1">
    <source>
        <dbReference type="EMBL" id="AWG24755.1"/>
    </source>
</evidence>
<keyword evidence="1" id="KW-0238">DNA-binding</keyword>
<dbReference type="Proteomes" id="UP000244677">
    <property type="component" value="Chromosome"/>
</dbReference>
<dbReference type="OrthoDB" id="5363652at2"/>
<evidence type="ECO:0000313" key="2">
    <source>
        <dbReference type="Proteomes" id="UP000244677"/>
    </source>
</evidence>
<dbReference type="GO" id="GO:0003677">
    <property type="term" value="F:DNA binding"/>
    <property type="evidence" value="ECO:0007669"/>
    <property type="project" value="UniProtKB-KW"/>
</dbReference>
<accession>A0A2S1LLY4</accession>
<dbReference type="AlphaFoldDB" id="A0A2S1LLY4"/>
<protein>
    <submittedName>
        <fullName evidence="1">DNA-binding protein</fullName>
    </submittedName>
</protein>
<dbReference type="RefSeq" id="WP_108736385.1">
    <property type="nucleotide sequence ID" value="NZ_CP020919.1"/>
</dbReference>
<name>A0A2S1LLY4_9FLAO</name>